<dbReference type="EMBL" id="JARXVH010000004">
    <property type="protein sequence ID" value="MDH6215496.1"/>
    <property type="molecule type" value="Genomic_DNA"/>
</dbReference>
<dbReference type="SUPFAM" id="SSF55874">
    <property type="entry name" value="ATPase domain of HSP90 chaperone/DNA topoisomerase II/histidine kinase"/>
    <property type="match status" value="1"/>
</dbReference>
<evidence type="ECO:0000313" key="6">
    <source>
        <dbReference type="Proteomes" id="UP001160499"/>
    </source>
</evidence>
<accession>A0ABT6LGQ7</accession>
<evidence type="ECO:0000256" key="1">
    <source>
        <dbReference type="ARBA" id="ARBA00022527"/>
    </source>
</evidence>
<feature type="domain" description="MEDS" evidence="4">
    <location>
        <begin position="29"/>
        <end position="172"/>
    </location>
</feature>
<comment type="caution">
    <text evidence="5">The sequence shown here is derived from an EMBL/GenBank/DDBJ whole genome shotgun (WGS) entry which is preliminary data.</text>
</comment>
<keyword evidence="1" id="KW-0808">Transferase</keyword>
<dbReference type="NCBIfam" id="NF041045">
    <property type="entry name" value="RsbA_anti_sig"/>
    <property type="match status" value="1"/>
</dbReference>
<feature type="compositionally biased region" description="Basic and acidic residues" evidence="2">
    <location>
        <begin position="1"/>
        <end position="13"/>
    </location>
</feature>
<dbReference type="Pfam" id="PF14417">
    <property type="entry name" value="MEDS"/>
    <property type="match status" value="1"/>
</dbReference>
<sequence length="328" mass="35027">MDSGVRDDGDRRTPAGPREPPDPPGPFAHLALLYRDEREYLDGILPFVRGALTAGEPVAVAVPAEKLRLIQDEVGTDPGLRLVDMREAGRNPGRIIPGVLHAFADTQPPGTQVRIVGEPVWADRTAAEYAACVQHEALINLSFLGRRATVLCPYDIRHLDPRAGADVHATHPVILDAGSGRARGSDSYAPEAALARYNEPLPPVPDVLALAFDAEALSETRHLATDEGARLGLPAARLADLALVTAELTTNSVVHGGGSGSLRLWAADGFVVCEVRDKGHLTDPLAGRRPAPRARRGGRGLLLVNLLADLVRMHTGPGGTTVRCWFRC</sequence>
<keyword evidence="1" id="KW-0418">Kinase</keyword>
<dbReference type="InterPro" id="IPR003594">
    <property type="entry name" value="HATPase_dom"/>
</dbReference>
<organism evidence="5 6">
    <name type="scientific">Streptomyces pseudovenezuelae</name>
    <dbReference type="NCBI Taxonomy" id="67350"/>
    <lineage>
        <taxon>Bacteria</taxon>
        <taxon>Bacillati</taxon>
        <taxon>Actinomycetota</taxon>
        <taxon>Actinomycetes</taxon>
        <taxon>Kitasatosporales</taxon>
        <taxon>Streptomycetaceae</taxon>
        <taxon>Streptomyces</taxon>
        <taxon>Streptomyces aurantiacus group</taxon>
    </lineage>
</organism>
<name>A0ABT6LGQ7_9ACTN</name>
<evidence type="ECO:0000256" key="2">
    <source>
        <dbReference type="SAM" id="MobiDB-lite"/>
    </source>
</evidence>
<feature type="domain" description="Histidine kinase/HSP90-like ATPase" evidence="3">
    <location>
        <begin position="212"/>
        <end position="323"/>
    </location>
</feature>
<dbReference type="Gene3D" id="3.30.565.10">
    <property type="entry name" value="Histidine kinase-like ATPase, C-terminal domain"/>
    <property type="match status" value="1"/>
</dbReference>
<keyword evidence="1" id="KW-0723">Serine/threonine-protein kinase</keyword>
<reference evidence="5 6" key="1">
    <citation type="submission" date="2023-04" db="EMBL/GenBank/DDBJ databases">
        <title>Forest soil microbial communities from Buena Vista Peninsula, Colon Province, Panama.</title>
        <authorList>
            <person name="Bouskill N."/>
        </authorList>
    </citation>
    <scope>NUCLEOTIDE SEQUENCE [LARGE SCALE GENOMIC DNA]</scope>
    <source>
        <strain evidence="5 6">GGS1</strain>
    </source>
</reference>
<evidence type="ECO:0000313" key="5">
    <source>
        <dbReference type="EMBL" id="MDH6215496.1"/>
    </source>
</evidence>
<dbReference type="InterPro" id="IPR036890">
    <property type="entry name" value="HATPase_C_sf"/>
</dbReference>
<feature type="region of interest" description="Disordered" evidence="2">
    <location>
        <begin position="1"/>
        <end position="26"/>
    </location>
</feature>
<dbReference type="InterPro" id="IPR047718">
    <property type="entry name" value="RsbA-like_anti_sig"/>
</dbReference>
<dbReference type="RefSeq" id="WP_280876485.1">
    <property type="nucleotide sequence ID" value="NZ_JARXVH010000004.1"/>
</dbReference>
<protein>
    <submittedName>
        <fullName evidence="5">Anti-sigma regulatory factor (Ser/Thr protein kinase)</fullName>
    </submittedName>
</protein>
<keyword evidence="6" id="KW-1185">Reference proteome</keyword>
<dbReference type="Pfam" id="PF13581">
    <property type="entry name" value="HATPase_c_2"/>
    <property type="match status" value="1"/>
</dbReference>
<proteinExistence type="predicted"/>
<gene>
    <name evidence="5" type="ORF">M2283_002800</name>
</gene>
<evidence type="ECO:0000259" key="3">
    <source>
        <dbReference type="Pfam" id="PF13581"/>
    </source>
</evidence>
<evidence type="ECO:0000259" key="4">
    <source>
        <dbReference type="Pfam" id="PF14417"/>
    </source>
</evidence>
<dbReference type="InterPro" id="IPR025847">
    <property type="entry name" value="MEDS_domain"/>
</dbReference>
<dbReference type="PANTHER" id="PTHR35526:SF3">
    <property type="entry name" value="ANTI-SIGMA-F FACTOR RSBW"/>
    <property type="match status" value="1"/>
</dbReference>
<dbReference type="PANTHER" id="PTHR35526">
    <property type="entry name" value="ANTI-SIGMA-F FACTOR RSBW-RELATED"/>
    <property type="match status" value="1"/>
</dbReference>
<dbReference type="Proteomes" id="UP001160499">
    <property type="component" value="Unassembled WGS sequence"/>
</dbReference>
<dbReference type="InterPro" id="IPR050267">
    <property type="entry name" value="Anti-sigma-factor_SerPK"/>
</dbReference>